<evidence type="ECO:0000256" key="2">
    <source>
        <dbReference type="SAM" id="Phobius"/>
    </source>
</evidence>
<dbReference type="EMBL" id="CAJGYM010000114">
    <property type="protein sequence ID" value="CAD6198082.1"/>
    <property type="molecule type" value="Genomic_DNA"/>
</dbReference>
<name>A0A8S1HY62_9PELO</name>
<keyword evidence="2" id="KW-0812">Transmembrane</keyword>
<feature type="transmembrane region" description="Helical" evidence="2">
    <location>
        <begin position="32"/>
        <end position="53"/>
    </location>
</feature>
<protein>
    <submittedName>
        <fullName evidence="3">Uncharacterized protein</fullName>
    </submittedName>
</protein>
<gene>
    <name evidence="3" type="ORF">CAUJ_LOCUS13989</name>
</gene>
<keyword evidence="4" id="KW-1185">Reference proteome</keyword>
<proteinExistence type="predicted"/>
<organism evidence="3 4">
    <name type="scientific">Caenorhabditis auriculariae</name>
    <dbReference type="NCBI Taxonomy" id="2777116"/>
    <lineage>
        <taxon>Eukaryota</taxon>
        <taxon>Metazoa</taxon>
        <taxon>Ecdysozoa</taxon>
        <taxon>Nematoda</taxon>
        <taxon>Chromadorea</taxon>
        <taxon>Rhabditida</taxon>
        <taxon>Rhabditina</taxon>
        <taxon>Rhabditomorpha</taxon>
        <taxon>Rhabditoidea</taxon>
        <taxon>Rhabditidae</taxon>
        <taxon>Peloderinae</taxon>
        <taxon>Caenorhabditis</taxon>
    </lineage>
</organism>
<dbReference type="AlphaFoldDB" id="A0A8S1HY62"/>
<evidence type="ECO:0000313" key="3">
    <source>
        <dbReference type="EMBL" id="CAD6198082.1"/>
    </source>
</evidence>
<feature type="region of interest" description="Disordered" evidence="1">
    <location>
        <begin position="1"/>
        <end position="29"/>
    </location>
</feature>
<keyword evidence="2" id="KW-1133">Transmembrane helix</keyword>
<dbReference type="Proteomes" id="UP000835052">
    <property type="component" value="Unassembled WGS sequence"/>
</dbReference>
<evidence type="ECO:0000256" key="1">
    <source>
        <dbReference type="SAM" id="MobiDB-lite"/>
    </source>
</evidence>
<comment type="caution">
    <text evidence="3">The sequence shown here is derived from an EMBL/GenBank/DDBJ whole genome shotgun (WGS) entry which is preliminary data.</text>
</comment>
<keyword evidence="2" id="KW-0472">Membrane</keyword>
<reference evidence="3" key="1">
    <citation type="submission" date="2020-10" db="EMBL/GenBank/DDBJ databases">
        <authorList>
            <person name="Kikuchi T."/>
        </authorList>
    </citation>
    <scope>NUCLEOTIDE SEQUENCE</scope>
    <source>
        <strain evidence="3">NKZ352</strain>
    </source>
</reference>
<accession>A0A8S1HY62</accession>
<evidence type="ECO:0000313" key="4">
    <source>
        <dbReference type="Proteomes" id="UP000835052"/>
    </source>
</evidence>
<sequence>MDEKLRDEGPQKPMKKPRGGEPELATGHANPLGSASSAVCFWLGTATLIAICSTMRQIPTNFRLIPTQVIITRF</sequence>
<feature type="compositionally biased region" description="Basic and acidic residues" evidence="1">
    <location>
        <begin position="1"/>
        <end position="10"/>
    </location>
</feature>